<gene>
    <name evidence="2" type="ORF">HSBAA_61140</name>
</gene>
<sequence length="63" mass="6435">MDTGDDENCRAGVVGGLVVIFSFLVLGAELLAPEGIMPEGPEVAVDLTSIFRTYGASSAGICC</sequence>
<reference evidence="2 3" key="1">
    <citation type="journal article" date="2019" name="Microbiol. Resour. Announc.">
        <title>Complete Genome Sequence of Halomonas sulfidaeris Strain Esulfide1 Isolated from a Metal Sulfide Rock at a Depth of 2,200 Meters, Obtained Using Nanopore Sequencing.</title>
        <authorList>
            <person name="Saito M."/>
            <person name="Nishigata A."/>
            <person name="Galipon J."/>
            <person name="Arakawa K."/>
        </authorList>
    </citation>
    <scope>NUCLEOTIDE SEQUENCE [LARGE SCALE GENOMIC DNA]</scope>
    <source>
        <strain evidence="2 3">ATCC BAA-803</strain>
    </source>
</reference>
<evidence type="ECO:0000256" key="1">
    <source>
        <dbReference type="SAM" id="Phobius"/>
    </source>
</evidence>
<name>A0A455UKC7_9GAMM</name>
<evidence type="ECO:0000313" key="2">
    <source>
        <dbReference type="EMBL" id="BBI64808.1"/>
    </source>
</evidence>
<keyword evidence="1" id="KW-0812">Transmembrane</keyword>
<dbReference type="AlphaFoldDB" id="A0A455UKC7"/>
<dbReference type="KEGG" id="hsr:HSBAA_61140"/>
<dbReference type="EMBL" id="AP019514">
    <property type="protein sequence ID" value="BBI64808.1"/>
    <property type="molecule type" value="Genomic_DNA"/>
</dbReference>
<protein>
    <submittedName>
        <fullName evidence="2">Uncharacterized protein</fullName>
    </submittedName>
</protein>
<keyword evidence="1" id="KW-1133">Transmembrane helix</keyword>
<dbReference type="Proteomes" id="UP000320231">
    <property type="component" value="Chromosome"/>
</dbReference>
<evidence type="ECO:0000313" key="3">
    <source>
        <dbReference type="Proteomes" id="UP000320231"/>
    </source>
</evidence>
<feature type="transmembrane region" description="Helical" evidence="1">
    <location>
        <begin position="12"/>
        <end position="32"/>
    </location>
</feature>
<accession>A0A455UKC7</accession>
<proteinExistence type="predicted"/>
<keyword evidence="1" id="KW-0472">Membrane</keyword>
<organism evidence="2 3">
    <name type="scientific">Vreelandella sulfidaeris</name>
    <dbReference type="NCBI Taxonomy" id="115553"/>
    <lineage>
        <taxon>Bacteria</taxon>
        <taxon>Pseudomonadati</taxon>
        <taxon>Pseudomonadota</taxon>
        <taxon>Gammaproteobacteria</taxon>
        <taxon>Oceanospirillales</taxon>
        <taxon>Halomonadaceae</taxon>
        <taxon>Vreelandella</taxon>
    </lineage>
</organism>